<dbReference type="InterPro" id="IPR036628">
    <property type="entry name" value="Clp_N_dom_sf"/>
</dbReference>
<dbReference type="Proteomes" id="UP000515489">
    <property type="component" value="Chromosome"/>
</dbReference>
<proteinExistence type="predicted"/>
<evidence type="ECO:0000256" key="1">
    <source>
        <dbReference type="PROSITE-ProRule" id="PRU01251"/>
    </source>
</evidence>
<evidence type="ECO:0000259" key="2">
    <source>
        <dbReference type="PROSITE" id="PS51903"/>
    </source>
</evidence>
<dbReference type="RefSeq" id="WP_185888607.1">
    <property type="nucleotide sequence ID" value="NZ_CP060202.1"/>
</dbReference>
<gene>
    <name evidence="3" type="ORF">H4317_02415</name>
</gene>
<protein>
    <recommendedName>
        <fullName evidence="2">Clp R domain-containing protein</fullName>
    </recommendedName>
</protein>
<evidence type="ECO:0000313" key="3">
    <source>
        <dbReference type="EMBL" id="QNH62701.1"/>
    </source>
</evidence>
<evidence type="ECO:0000313" key="4">
    <source>
        <dbReference type="Proteomes" id="UP000515489"/>
    </source>
</evidence>
<reference evidence="3 4" key="1">
    <citation type="submission" date="2020-08" db="EMBL/GenBank/DDBJ databases">
        <title>Hymenobacter sp. S2-20-2 genome sequencing.</title>
        <authorList>
            <person name="Jin L."/>
        </authorList>
    </citation>
    <scope>NUCLEOTIDE SEQUENCE [LARGE SCALE GENOMIC DNA]</scope>
    <source>
        <strain evidence="3 4">S2-20-2</strain>
    </source>
</reference>
<keyword evidence="4" id="KW-1185">Reference proteome</keyword>
<dbReference type="PROSITE" id="PS51903">
    <property type="entry name" value="CLP_R"/>
    <property type="match status" value="1"/>
</dbReference>
<dbReference type="EMBL" id="CP060202">
    <property type="protein sequence ID" value="QNH62701.1"/>
    <property type="molecule type" value="Genomic_DNA"/>
</dbReference>
<organism evidence="3 4">
    <name type="scientific">Hymenobacter sediminicola</name>
    <dbReference type="NCBI Taxonomy" id="2761579"/>
    <lineage>
        <taxon>Bacteria</taxon>
        <taxon>Pseudomonadati</taxon>
        <taxon>Bacteroidota</taxon>
        <taxon>Cytophagia</taxon>
        <taxon>Cytophagales</taxon>
        <taxon>Hymenobacteraceae</taxon>
        <taxon>Hymenobacter</taxon>
    </lineage>
</organism>
<sequence>MWPFAKRRSTPFLSESLKHIISQSREVAICSRNDFVGAEHLLMAVLAEPTTSAARVLDHLLVSPQLFGLCLEAHIAAYQLAPEEPPPSGSLPLTKELEHAFSNCGRVAREMGTIEIEALHLLPPLLALPNGAVAKLGAEFGLTFEVLLPLLKPSAA</sequence>
<dbReference type="AlphaFoldDB" id="A0A7G7W8K8"/>
<dbReference type="SUPFAM" id="SSF81923">
    <property type="entry name" value="Double Clp-N motif"/>
    <property type="match status" value="1"/>
</dbReference>
<dbReference type="Gene3D" id="1.10.1780.10">
    <property type="entry name" value="Clp, N-terminal domain"/>
    <property type="match status" value="1"/>
</dbReference>
<dbReference type="KEGG" id="hsk:H4317_02415"/>
<accession>A0A7G7W8K8</accession>
<name>A0A7G7W8K8_9BACT</name>
<keyword evidence="1" id="KW-0677">Repeat</keyword>
<feature type="domain" description="Clp R" evidence="2">
    <location>
        <begin position="10"/>
        <end position="156"/>
    </location>
</feature>
<dbReference type="Pfam" id="PF02861">
    <property type="entry name" value="Clp_N"/>
    <property type="match status" value="1"/>
</dbReference>
<dbReference type="InterPro" id="IPR004176">
    <property type="entry name" value="Clp_R_N"/>
</dbReference>